<evidence type="ECO:0000313" key="6">
    <source>
        <dbReference type="EMBL" id="KAF2229174.1"/>
    </source>
</evidence>
<organism evidence="6 7">
    <name type="scientific">Viridothelium virens</name>
    <name type="common">Speckled blister lichen</name>
    <name type="synonym">Trypethelium virens</name>
    <dbReference type="NCBI Taxonomy" id="1048519"/>
    <lineage>
        <taxon>Eukaryota</taxon>
        <taxon>Fungi</taxon>
        <taxon>Dikarya</taxon>
        <taxon>Ascomycota</taxon>
        <taxon>Pezizomycotina</taxon>
        <taxon>Dothideomycetes</taxon>
        <taxon>Dothideomycetes incertae sedis</taxon>
        <taxon>Trypetheliales</taxon>
        <taxon>Trypetheliaceae</taxon>
        <taxon>Viridothelium</taxon>
    </lineage>
</organism>
<gene>
    <name evidence="6" type="ORF">EV356DRAFT_571317</name>
</gene>
<dbReference type="AlphaFoldDB" id="A0A6A6GTR1"/>
<dbReference type="InterPro" id="IPR051681">
    <property type="entry name" value="Ser/Thr_Kinases-Pseudokinases"/>
</dbReference>
<protein>
    <submittedName>
        <fullName evidence="6">Kinase-like protein</fullName>
    </submittedName>
</protein>
<dbReference type="SUPFAM" id="SSF56112">
    <property type="entry name" value="Protein kinase-like (PK-like)"/>
    <property type="match status" value="1"/>
</dbReference>
<name>A0A6A6GTR1_VIRVR</name>
<keyword evidence="7" id="KW-1185">Reference proteome</keyword>
<sequence>MMQRSKRHVQISTSTELSDESVQLGIESSAATIQDDDHKSDVSILDILDIAASGDIPQTDLKTIGTPVESFPEGGKVTYALGTGYTASVVRHSVDQDIPGMISNGSVVALKIFNQNTALDPNPHEARELTVLCDTKLSRHPNIIRILFLGWQNGAHSPALGLELASFGSLDYILRAPGSGISKRQKITLIIDIASGLDALHKHEAKLAHGDLKPANVVVYKHADASRQIIAKLADFGAICTAKSGHGPHHTTPLWCAPEVLNRDPDIDWQKADLYSFGLIVASILSRPSEFQKYGTVNSCILLSYDSIIPESVRDDRLCIMKAVSRTHLESAFNLATKRLNEYFKSFGESVLKHTLTRNPLRRTMISKPMLEHMSSPDLDRCEDFRSIVHQDTDPASWSEEEDKPTSGRFKVWSDSFRQRPRGFQEFVFQELLKLTGNSTGLSYIEISDIPVEIDGNISTDDYLGLIRSKVAELVHAPAWPKVTAAIDRTEHARISFNISICFLLGRGVARDLRSALAWLCVATLGG</sequence>
<evidence type="ECO:0000256" key="4">
    <source>
        <dbReference type="ARBA" id="ARBA00022840"/>
    </source>
</evidence>
<dbReference type="PROSITE" id="PS00108">
    <property type="entry name" value="PROTEIN_KINASE_ST"/>
    <property type="match status" value="1"/>
</dbReference>
<dbReference type="GO" id="GO:0004674">
    <property type="term" value="F:protein serine/threonine kinase activity"/>
    <property type="evidence" value="ECO:0007669"/>
    <property type="project" value="TreeGrafter"/>
</dbReference>
<evidence type="ECO:0000256" key="3">
    <source>
        <dbReference type="ARBA" id="ARBA00022777"/>
    </source>
</evidence>
<dbReference type="Gene3D" id="1.10.510.10">
    <property type="entry name" value="Transferase(Phosphotransferase) domain 1"/>
    <property type="match status" value="1"/>
</dbReference>
<keyword evidence="2" id="KW-0547">Nucleotide-binding</keyword>
<dbReference type="OrthoDB" id="3801466at2759"/>
<dbReference type="EMBL" id="ML991872">
    <property type="protein sequence ID" value="KAF2229174.1"/>
    <property type="molecule type" value="Genomic_DNA"/>
</dbReference>
<accession>A0A6A6GTR1</accession>
<dbReference type="PANTHER" id="PTHR44329">
    <property type="entry name" value="SERINE/THREONINE-PROTEIN KINASE TNNI3K-RELATED"/>
    <property type="match status" value="1"/>
</dbReference>
<keyword evidence="4" id="KW-0067">ATP-binding</keyword>
<keyword evidence="1" id="KW-0808">Transferase</keyword>
<dbReference type="GO" id="GO:0005524">
    <property type="term" value="F:ATP binding"/>
    <property type="evidence" value="ECO:0007669"/>
    <property type="project" value="UniProtKB-KW"/>
</dbReference>
<dbReference type="Pfam" id="PF00069">
    <property type="entry name" value="Pkinase"/>
    <property type="match status" value="1"/>
</dbReference>
<dbReference type="SMART" id="SM00220">
    <property type="entry name" value="S_TKc"/>
    <property type="match status" value="1"/>
</dbReference>
<feature type="domain" description="Protein kinase" evidence="5">
    <location>
        <begin position="75"/>
        <end position="376"/>
    </location>
</feature>
<dbReference type="InterPro" id="IPR011009">
    <property type="entry name" value="Kinase-like_dom_sf"/>
</dbReference>
<dbReference type="InterPro" id="IPR000719">
    <property type="entry name" value="Prot_kinase_dom"/>
</dbReference>
<reference evidence="6" key="1">
    <citation type="journal article" date="2020" name="Stud. Mycol.">
        <title>101 Dothideomycetes genomes: a test case for predicting lifestyles and emergence of pathogens.</title>
        <authorList>
            <person name="Haridas S."/>
            <person name="Albert R."/>
            <person name="Binder M."/>
            <person name="Bloem J."/>
            <person name="Labutti K."/>
            <person name="Salamov A."/>
            <person name="Andreopoulos B."/>
            <person name="Baker S."/>
            <person name="Barry K."/>
            <person name="Bills G."/>
            <person name="Bluhm B."/>
            <person name="Cannon C."/>
            <person name="Castanera R."/>
            <person name="Culley D."/>
            <person name="Daum C."/>
            <person name="Ezra D."/>
            <person name="Gonzalez J."/>
            <person name="Henrissat B."/>
            <person name="Kuo A."/>
            <person name="Liang C."/>
            <person name="Lipzen A."/>
            <person name="Lutzoni F."/>
            <person name="Magnuson J."/>
            <person name="Mondo S."/>
            <person name="Nolan M."/>
            <person name="Ohm R."/>
            <person name="Pangilinan J."/>
            <person name="Park H.-J."/>
            <person name="Ramirez L."/>
            <person name="Alfaro M."/>
            <person name="Sun H."/>
            <person name="Tritt A."/>
            <person name="Yoshinaga Y."/>
            <person name="Zwiers L.-H."/>
            <person name="Turgeon B."/>
            <person name="Goodwin S."/>
            <person name="Spatafora J."/>
            <person name="Crous P."/>
            <person name="Grigoriev I."/>
        </authorList>
    </citation>
    <scope>NUCLEOTIDE SEQUENCE</scope>
    <source>
        <strain evidence="6">Tuck. ex Michener</strain>
    </source>
</reference>
<dbReference type="PANTHER" id="PTHR44329:SF288">
    <property type="entry name" value="MITOGEN-ACTIVATED PROTEIN KINASE KINASE KINASE 20"/>
    <property type="match status" value="1"/>
</dbReference>
<dbReference type="PROSITE" id="PS50011">
    <property type="entry name" value="PROTEIN_KINASE_DOM"/>
    <property type="match status" value="1"/>
</dbReference>
<proteinExistence type="predicted"/>
<evidence type="ECO:0000256" key="2">
    <source>
        <dbReference type="ARBA" id="ARBA00022741"/>
    </source>
</evidence>
<evidence type="ECO:0000259" key="5">
    <source>
        <dbReference type="PROSITE" id="PS50011"/>
    </source>
</evidence>
<evidence type="ECO:0000256" key="1">
    <source>
        <dbReference type="ARBA" id="ARBA00022679"/>
    </source>
</evidence>
<dbReference type="Proteomes" id="UP000800092">
    <property type="component" value="Unassembled WGS sequence"/>
</dbReference>
<dbReference type="InterPro" id="IPR008271">
    <property type="entry name" value="Ser/Thr_kinase_AS"/>
</dbReference>
<evidence type="ECO:0000313" key="7">
    <source>
        <dbReference type="Proteomes" id="UP000800092"/>
    </source>
</evidence>
<keyword evidence="3 6" id="KW-0418">Kinase</keyword>